<dbReference type="Gene3D" id="1.25.40.990">
    <property type="match status" value="1"/>
</dbReference>
<name>A0ABD2QAX0_9PLAT</name>
<dbReference type="Pfam" id="PF03399">
    <property type="entry name" value="SAC3_GANP"/>
    <property type="match status" value="1"/>
</dbReference>
<keyword evidence="3" id="KW-0675">Receptor</keyword>
<dbReference type="PANTHER" id="PTHR12436">
    <property type="entry name" value="80 KDA MCM3-ASSOCIATED PROTEIN"/>
    <property type="match status" value="1"/>
</dbReference>
<organism evidence="3 4">
    <name type="scientific">Cichlidogyrus casuarinus</name>
    <dbReference type="NCBI Taxonomy" id="1844966"/>
    <lineage>
        <taxon>Eukaryota</taxon>
        <taxon>Metazoa</taxon>
        <taxon>Spiralia</taxon>
        <taxon>Lophotrochozoa</taxon>
        <taxon>Platyhelminthes</taxon>
        <taxon>Monogenea</taxon>
        <taxon>Monopisthocotylea</taxon>
        <taxon>Dactylogyridea</taxon>
        <taxon>Ancyrocephalidae</taxon>
        <taxon>Cichlidogyrus</taxon>
    </lineage>
</organism>
<dbReference type="InterPro" id="IPR045107">
    <property type="entry name" value="SAC3/GANP/THP3"/>
</dbReference>
<feature type="region of interest" description="Disordered" evidence="1">
    <location>
        <begin position="240"/>
        <end position="280"/>
    </location>
</feature>
<dbReference type="PANTHER" id="PTHR12436:SF4">
    <property type="entry name" value="LEUKOCYTE RECEPTOR CLUSTER MEMBER 8"/>
    <property type="match status" value="1"/>
</dbReference>
<feature type="compositionally biased region" description="Low complexity" evidence="1">
    <location>
        <begin position="341"/>
        <end position="355"/>
    </location>
</feature>
<dbReference type="Proteomes" id="UP001626550">
    <property type="component" value="Unassembled WGS sequence"/>
</dbReference>
<feature type="domain" description="SAC3/GANP/THP3 conserved" evidence="2">
    <location>
        <begin position="450"/>
        <end position="643"/>
    </location>
</feature>
<gene>
    <name evidence="3" type="primary">LENG8</name>
    <name evidence="3" type="ORF">Ciccas_004662</name>
</gene>
<feature type="region of interest" description="Disordered" evidence="1">
    <location>
        <begin position="296"/>
        <end position="396"/>
    </location>
</feature>
<feature type="compositionally biased region" description="Basic and acidic residues" evidence="1">
    <location>
        <begin position="134"/>
        <end position="146"/>
    </location>
</feature>
<evidence type="ECO:0000259" key="2">
    <source>
        <dbReference type="Pfam" id="PF03399"/>
    </source>
</evidence>
<evidence type="ECO:0000256" key="1">
    <source>
        <dbReference type="SAM" id="MobiDB-lite"/>
    </source>
</evidence>
<proteinExistence type="predicted"/>
<feature type="region of interest" description="Disordered" evidence="1">
    <location>
        <begin position="68"/>
        <end position="91"/>
    </location>
</feature>
<reference evidence="3 4" key="1">
    <citation type="submission" date="2024-11" db="EMBL/GenBank/DDBJ databases">
        <title>Adaptive evolution of stress response genes in parasites aligns with host niche diversity.</title>
        <authorList>
            <person name="Hahn C."/>
            <person name="Resl P."/>
        </authorList>
    </citation>
    <scope>NUCLEOTIDE SEQUENCE [LARGE SCALE GENOMIC DNA]</scope>
    <source>
        <strain evidence="3">EGGRZ-B1_66</strain>
        <tissue evidence="3">Body</tissue>
    </source>
</reference>
<feature type="compositionally biased region" description="Polar residues" evidence="1">
    <location>
        <begin position="368"/>
        <end position="389"/>
    </location>
</feature>
<evidence type="ECO:0000313" key="4">
    <source>
        <dbReference type="Proteomes" id="UP001626550"/>
    </source>
</evidence>
<dbReference type="AlphaFoldDB" id="A0ABD2QAX0"/>
<feature type="compositionally biased region" description="Low complexity" evidence="1">
    <location>
        <begin position="9"/>
        <end position="34"/>
    </location>
</feature>
<keyword evidence="4" id="KW-1185">Reference proteome</keyword>
<evidence type="ECO:0000313" key="3">
    <source>
        <dbReference type="EMBL" id="KAL3316695.1"/>
    </source>
</evidence>
<feature type="compositionally biased region" description="Low complexity" evidence="1">
    <location>
        <begin position="78"/>
        <end position="91"/>
    </location>
</feature>
<dbReference type="EMBL" id="JBJKFK010000496">
    <property type="protein sequence ID" value="KAL3316695.1"/>
    <property type="molecule type" value="Genomic_DNA"/>
</dbReference>
<sequence>MAQPPDSSYPYYQHGQHPQYGQQQPPGSAAMSAQQAAAQAYYNSQEYYNWHQQFQAYQYPNYVQTWQYPAPPPPAEPPTSTTQSAQQQDSYASVVAASAAAYLSNPSYNSVPPPITSPRPQYRAPFSRQHTHTFSKEPSQKMKDAGGGESQWSPELRAYIAKAFDSIESQEEKDQMERILTQKLEYTFRNKVKIEWDKEPIPIPPTRSLGNLKGRGSLNLTRPLSLTNMRGGRGLATGMLGGVRKPAPTVPSLSFKPKKPGSDSDMSINSDEEISSTATTPQKLAFGFNKAGLSGMKFKKRPVSPSSSSDDDSQPKKARVPGKYGIQARLGSKIAADAEDSAGSSAPASPQPAIRGGKKGKGGRGAGNNLSSRFSETSLQQQGVNLSNKKNQRADRFKDHLRSSLSGAGSIAKTTSVIINSFLQNDDDEAAGLVNLNENRIVGSMQELEKQYLRLTRAPLPHEVRPVEVLRKSLEHIKRKWREKSDYQFICEQFKSIRQDLTVQGVEEEFTAYVYEEHADIALEVGDFEEFHQCSSQLMRLHRHSLGTQRKLEFTAYRLLYYLFTSDFLGIGMILASLKPAHRENPFILYALRVREVLATNNYVRFFRILRNKSDAPGKCFEVLKWSIGRERKEAIKRIFHSWVPQLHSYFYHLPLLMLLIPEAPTLPK</sequence>
<accession>A0ABD2QAX0</accession>
<feature type="compositionally biased region" description="Polar residues" evidence="1">
    <location>
        <begin position="264"/>
        <end position="280"/>
    </location>
</feature>
<feature type="region of interest" description="Disordered" evidence="1">
    <location>
        <begin position="1"/>
        <end position="34"/>
    </location>
</feature>
<dbReference type="InterPro" id="IPR005062">
    <property type="entry name" value="SAC3/GANP/THP3_conserved"/>
</dbReference>
<feature type="region of interest" description="Disordered" evidence="1">
    <location>
        <begin position="106"/>
        <end position="151"/>
    </location>
</feature>
<protein>
    <submittedName>
        <fullName evidence="3">Leukocyte receptor cluster (LRC) member 8</fullName>
    </submittedName>
</protein>
<comment type="caution">
    <text evidence="3">The sequence shown here is derived from an EMBL/GenBank/DDBJ whole genome shotgun (WGS) entry which is preliminary data.</text>
</comment>